<dbReference type="GeneID" id="69034009"/>
<dbReference type="EC" id="2.6.1.11" evidence="5"/>
<dbReference type="Pfam" id="PF00682">
    <property type="entry name" value="HMGL-like"/>
    <property type="match status" value="1"/>
</dbReference>
<dbReference type="PANTHER" id="PTHR11986">
    <property type="entry name" value="AMINOTRANSFERASE CLASS III"/>
    <property type="match status" value="1"/>
</dbReference>
<dbReference type="Pfam" id="PF00202">
    <property type="entry name" value="Aminotran_3"/>
    <property type="match status" value="1"/>
</dbReference>
<dbReference type="PROSITE" id="PS50991">
    <property type="entry name" value="PYR_CT"/>
    <property type="match status" value="1"/>
</dbReference>
<dbReference type="UniPathway" id="UPA00896">
    <property type="reaction ID" value="UER00863"/>
</dbReference>
<dbReference type="PANTHER" id="PTHR11986:SF79">
    <property type="entry name" value="ACETYLORNITHINE AMINOTRANSFERASE, MITOCHONDRIAL"/>
    <property type="match status" value="1"/>
</dbReference>
<evidence type="ECO:0000313" key="14">
    <source>
        <dbReference type="EMBL" id="EEH11537.1"/>
    </source>
</evidence>
<feature type="compositionally biased region" description="Polar residues" evidence="12">
    <location>
        <begin position="665"/>
        <end position="679"/>
    </location>
</feature>
<dbReference type="HAMAP" id="MF_01107">
    <property type="entry name" value="ArgD_aminotrans_3"/>
    <property type="match status" value="1"/>
</dbReference>
<evidence type="ECO:0000256" key="3">
    <source>
        <dbReference type="ARBA" id="ARBA00005024"/>
    </source>
</evidence>
<dbReference type="RefSeq" id="XP_045292017.1">
    <property type="nucleotide sequence ID" value="XM_045428042.1"/>
</dbReference>
<evidence type="ECO:0000256" key="9">
    <source>
        <dbReference type="ARBA" id="ARBA00022723"/>
    </source>
</evidence>
<accession>C0NCZ6</accession>
<dbReference type="SUPFAM" id="SSF53383">
    <property type="entry name" value="PLP-dependent transferases"/>
    <property type="match status" value="1"/>
</dbReference>
<evidence type="ECO:0000256" key="10">
    <source>
        <dbReference type="ARBA" id="ARBA00022898"/>
    </source>
</evidence>
<dbReference type="GO" id="GO:0006526">
    <property type="term" value="P:L-arginine biosynthetic process"/>
    <property type="evidence" value="ECO:0007669"/>
    <property type="project" value="UniProtKB-UniPathway"/>
</dbReference>
<dbReference type="FunFam" id="3.20.20.70:FF:000071">
    <property type="entry name" value="Hydroxymethylglutaryl-CoA lyase"/>
    <property type="match status" value="1"/>
</dbReference>
<dbReference type="GO" id="GO:0016829">
    <property type="term" value="F:lyase activity"/>
    <property type="evidence" value="ECO:0007669"/>
    <property type="project" value="UniProtKB-KW"/>
</dbReference>
<keyword evidence="7" id="KW-0028">Amino-acid biosynthesis</keyword>
<dbReference type="GO" id="GO:0042802">
    <property type="term" value="F:identical protein binding"/>
    <property type="evidence" value="ECO:0007669"/>
    <property type="project" value="TreeGrafter"/>
</dbReference>
<keyword evidence="11" id="KW-0456">Lyase</keyword>
<dbReference type="VEuPathDB" id="FungiDB:I7I50_03018"/>
<gene>
    <name evidence="14" type="ORF">HCBG_00992</name>
</gene>
<dbReference type="InParanoid" id="C0NCZ6"/>
<dbReference type="GO" id="GO:0046872">
    <property type="term" value="F:metal ion binding"/>
    <property type="evidence" value="ECO:0007669"/>
    <property type="project" value="UniProtKB-KW"/>
</dbReference>
<dbReference type="GO" id="GO:0005759">
    <property type="term" value="C:mitochondrial matrix"/>
    <property type="evidence" value="ECO:0007669"/>
    <property type="project" value="TreeGrafter"/>
</dbReference>
<keyword evidence="8" id="KW-0808">Transferase</keyword>
<dbReference type="AlphaFoldDB" id="C0NCZ6"/>
<dbReference type="InterPro" id="IPR015424">
    <property type="entry name" value="PyrdxlP-dep_Trfase"/>
</dbReference>
<evidence type="ECO:0000313" key="15">
    <source>
        <dbReference type="Proteomes" id="UP000001631"/>
    </source>
</evidence>
<dbReference type="EMBL" id="GG663363">
    <property type="protein sequence ID" value="EEH11537.1"/>
    <property type="molecule type" value="Genomic_DNA"/>
</dbReference>
<reference evidence="14" key="1">
    <citation type="submission" date="2009-02" db="EMBL/GenBank/DDBJ databases">
        <title>The Genome Sequence of Ajellomyces capsulatus strain G186AR.</title>
        <authorList>
            <consortium name="The Broad Institute Genome Sequencing Platform"/>
            <person name="Champion M."/>
            <person name="Cuomo C."/>
            <person name="Ma L.-J."/>
            <person name="Henn M.R."/>
            <person name="Sil A."/>
            <person name="Goldman B."/>
            <person name="Young S.K."/>
            <person name="Kodira C.D."/>
            <person name="Zeng Q."/>
            <person name="Koehrsen M."/>
            <person name="Alvarado L."/>
            <person name="Berlin A."/>
            <person name="Borenstein D."/>
            <person name="Chen Z."/>
            <person name="Engels R."/>
            <person name="Freedman E."/>
            <person name="Gellesch M."/>
            <person name="Goldberg J."/>
            <person name="Griggs A."/>
            <person name="Gujja S."/>
            <person name="Heiman D."/>
            <person name="Hepburn T."/>
            <person name="Howarth C."/>
            <person name="Jen D."/>
            <person name="Larson L."/>
            <person name="Lewis B."/>
            <person name="Mehta T."/>
            <person name="Park D."/>
            <person name="Pearson M."/>
            <person name="Roberts A."/>
            <person name="Saif S."/>
            <person name="Shea T."/>
            <person name="Shenoy N."/>
            <person name="Sisk P."/>
            <person name="Stolte C."/>
            <person name="Sykes S."/>
            <person name="Walk T."/>
            <person name="White J."/>
            <person name="Yandava C."/>
            <person name="Klein B."/>
            <person name="McEwen J.G."/>
            <person name="Puccia R."/>
            <person name="Goldman G.H."/>
            <person name="Felipe M.S."/>
            <person name="Nino-Vega G."/>
            <person name="San-Blas G."/>
            <person name="Taylor J."/>
            <person name="Mendoza L."/>
            <person name="Galagan J."/>
            <person name="Nusbaum C."/>
            <person name="Birren B."/>
        </authorList>
    </citation>
    <scope>NUCLEOTIDE SEQUENCE</scope>
    <source>
        <strain evidence="14">G186AR</strain>
    </source>
</reference>
<dbReference type="Gene3D" id="3.90.1150.10">
    <property type="entry name" value="Aspartate Aminotransferase, domain 1"/>
    <property type="match status" value="1"/>
</dbReference>
<dbReference type="InterPro" id="IPR015421">
    <property type="entry name" value="PyrdxlP-dep_Trfase_major"/>
</dbReference>
<keyword evidence="10" id="KW-0663">Pyridoxal phosphate</keyword>
<dbReference type="NCBIfam" id="NF004283">
    <property type="entry name" value="PRK05692.1"/>
    <property type="match status" value="1"/>
</dbReference>
<feature type="region of interest" description="Disordered" evidence="12">
    <location>
        <begin position="647"/>
        <end position="682"/>
    </location>
</feature>
<dbReference type="NCBIfam" id="NF002325">
    <property type="entry name" value="PRK01278.1"/>
    <property type="match status" value="1"/>
</dbReference>
<evidence type="ECO:0000256" key="1">
    <source>
        <dbReference type="ARBA" id="ARBA00001933"/>
    </source>
</evidence>
<dbReference type="InterPro" id="IPR004636">
    <property type="entry name" value="AcOrn/SuccOrn_fam"/>
</dbReference>
<keyword evidence="9" id="KW-0479">Metal-binding</keyword>
<sequence length="1109" mass="120426">MFSARSSSRICQVFRHHRPARLFSAKTSFAGDHVRIVEVGPRDGLQNEKKAIPLNTKLDLIERLAKTGLTTIEAGSFVPEKWVPQMASTPEILSYLLKTPPKSSHSIAYNYLVPNIKGLQNLVNIMENDSPPASESSDSNALPKPTTEISLFAAATEAFSKANTNCTIEESLERIRPIVALAKEKNIRVRGYVSVALGCPYEGPDVSPHKVAEITATLLEMGADEVSVADTTGMGTAPRTLKLLQTLTSAGIANTDLALHFHDTYGQALVNTIVGLEHGIRIFDSSVGGLGGCPYSKGATGNVSTEDLIHTLHSLGMRTGVNLEEISKIGAWISNELGSNFICYLRRRGCMQIRHSWSYEQTNKEKQRKSYIVHEFLRHGSQSVPISLEHTSRFDRENRVRGKGSHHVVDPRRISHVQKSVTLPLKLQSPRAPHFNGSFFGPPTSPVLGFVSPSNSGFAPRKRSGCSSSPVPVASIPGLTVDESLDWGDWLISRSVRGVLKAPVDCFWRFSKISCSSLGSLGGEGAFPNWLLALLSPLACTVVEKSEIILVFCYGGKKLFMPTSRAEVELGGISLILSDKIFVFPRRIYLFVWVYSATPLSQPPPIDLQPASGWHLELDCGNIRIAQLGNMALRSAARGIRPWARSPRSFADPESHHQLRYASARSGTGTAQSTNQTAHQIDPTLDSPSAAFVAQRAPFMVPTYVRPPPVIDSGKGCYLWDIEQRKYLDFTAGIAVTSLGHSDPGVAEIVSQQSRMLIHSSNLFHNKWTGTLSQLLVTYTVESGAMRGAKQAFICNSGTEANEAAIKFARKVGHSLDPSGAKHEFVSFFNSFHGRTYGALSATPNPKYQAPFAPMVPGFKYGTYNDIAQLQTLITEKTCGVIVEPIQGEGGVHTATPEFLSALRARCDEVGAVLIFDEIQCGLSRTGSLWAHAHPTLEPKDDSPAAHPDILTTAKALGNGIPIGATIVSDKVSQHIKVGDHGTTFGGNPLACRIGQHVLTRLASSALQSSVRSRSTTFRSGLEQLRKRFPDAVEDIRGCGLLLGLQLTEQYKGIVGDITTEARERGLLVITAGDGCLRFVPPLIITDEEIREGLSILGEAMEHVFARAA</sequence>
<dbReference type="VEuPathDB" id="FungiDB:I7I50_03016"/>
<name>C0NCZ6_AJECG</name>
<dbReference type="CDD" id="cd07938">
    <property type="entry name" value="DRE_TIM_HMGL"/>
    <property type="match status" value="1"/>
</dbReference>
<comment type="pathway">
    <text evidence="3">Amino-acid biosynthesis; L-arginine biosynthesis; N(2)-acetyl-L-ornithine from L-glutamate: step 4/4.</text>
</comment>
<comment type="similarity">
    <text evidence="4">Belongs to the class-III pyridoxal-phosphate-dependent aminotransferase family.</text>
</comment>
<evidence type="ECO:0000256" key="12">
    <source>
        <dbReference type="SAM" id="MobiDB-lite"/>
    </source>
</evidence>
<evidence type="ECO:0000256" key="5">
    <source>
        <dbReference type="ARBA" id="ARBA00012919"/>
    </source>
</evidence>
<keyword evidence="6 14" id="KW-0032">Aminotransferase</keyword>
<feature type="domain" description="Pyruvate carboxyltransferase" evidence="13">
    <location>
        <begin position="34"/>
        <end position="327"/>
    </location>
</feature>
<comment type="subcellular location">
    <subcellularLocation>
        <location evidence="2">Mitochondrion</location>
    </subcellularLocation>
</comment>
<dbReference type="UniPathway" id="UPA00068">
    <property type="reaction ID" value="UER00109"/>
</dbReference>
<dbReference type="InterPro" id="IPR013785">
    <property type="entry name" value="Aldolase_TIM"/>
</dbReference>
<dbReference type="HOGENOM" id="CLU_281987_0_0_1"/>
<dbReference type="STRING" id="447093.C0NCZ6"/>
<evidence type="ECO:0000256" key="7">
    <source>
        <dbReference type="ARBA" id="ARBA00022605"/>
    </source>
</evidence>
<dbReference type="NCBIfam" id="TIGR00707">
    <property type="entry name" value="argD"/>
    <property type="match status" value="1"/>
</dbReference>
<evidence type="ECO:0000256" key="2">
    <source>
        <dbReference type="ARBA" id="ARBA00004173"/>
    </source>
</evidence>
<comment type="cofactor">
    <cofactor evidence="1">
        <name>pyridoxal 5'-phosphate</name>
        <dbReference type="ChEBI" id="CHEBI:597326"/>
    </cofactor>
</comment>
<evidence type="ECO:0000256" key="11">
    <source>
        <dbReference type="ARBA" id="ARBA00023239"/>
    </source>
</evidence>
<evidence type="ECO:0000256" key="6">
    <source>
        <dbReference type="ARBA" id="ARBA00022576"/>
    </source>
</evidence>
<keyword evidence="15" id="KW-1185">Reference proteome</keyword>
<dbReference type="GO" id="GO:0003992">
    <property type="term" value="F:N2-acetyl-L-ornithine:2-oxoglutarate 5-aminotransferase activity"/>
    <property type="evidence" value="ECO:0007669"/>
    <property type="project" value="UniProtKB-EC"/>
</dbReference>
<dbReference type="InterPro" id="IPR000891">
    <property type="entry name" value="PYR_CT"/>
</dbReference>
<dbReference type="Gene3D" id="3.40.640.10">
    <property type="entry name" value="Type I PLP-dependent aspartate aminotransferase-like (Major domain)"/>
    <property type="match status" value="1"/>
</dbReference>
<dbReference type="InterPro" id="IPR005814">
    <property type="entry name" value="Aminotrans_3"/>
</dbReference>
<dbReference type="CDD" id="cd00610">
    <property type="entry name" value="OAT_like"/>
    <property type="match status" value="1"/>
</dbReference>
<dbReference type="Gene3D" id="3.20.20.70">
    <property type="entry name" value="Aldolase class I"/>
    <property type="match status" value="1"/>
</dbReference>
<evidence type="ECO:0000256" key="8">
    <source>
        <dbReference type="ARBA" id="ARBA00022679"/>
    </source>
</evidence>
<dbReference type="GO" id="GO:0030170">
    <property type="term" value="F:pyridoxal phosphate binding"/>
    <property type="evidence" value="ECO:0007669"/>
    <property type="project" value="InterPro"/>
</dbReference>
<dbReference type="SUPFAM" id="SSF51569">
    <property type="entry name" value="Aldolase"/>
    <property type="match status" value="1"/>
</dbReference>
<proteinExistence type="inferred from homology"/>
<dbReference type="InterPro" id="IPR015422">
    <property type="entry name" value="PyrdxlP-dep_Trfase_small"/>
</dbReference>
<dbReference type="Proteomes" id="UP000001631">
    <property type="component" value="Unassembled WGS sequence"/>
</dbReference>
<dbReference type="FunFam" id="3.40.640.10:FF:000004">
    <property type="entry name" value="Acetylornithine aminotransferase"/>
    <property type="match status" value="1"/>
</dbReference>
<protein>
    <recommendedName>
        <fullName evidence="5">acetylornithine transaminase</fullName>
        <ecNumber evidence="5">2.6.1.11</ecNumber>
    </recommendedName>
</protein>
<organism evidence="14 15">
    <name type="scientific">Ajellomyces capsulatus (strain G186AR / H82 / ATCC MYA-2454 / RMSCC 2432)</name>
    <name type="common">Darling's disease fungus</name>
    <name type="synonym">Histoplasma capsulatum</name>
    <dbReference type="NCBI Taxonomy" id="447093"/>
    <lineage>
        <taxon>Eukaryota</taxon>
        <taxon>Fungi</taxon>
        <taxon>Dikarya</taxon>
        <taxon>Ascomycota</taxon>
        <taxon>Pezizomycotina</taxon>
        <taxon>Eurotiomycetes</taxon>
        <taxon>Eurotiomycetidae</taxon>
        <taxon>Onygenales</taxon>
        <taxon>Ajellomycetaceae</taxon>
        <taxon>Histoplasma</taxon>
    </lineage>
</organism>
<evidence type="ECO:0000256" key="4">
    <source>
        <dbReference type="ARBA" id="ARBA00008954"/>
    </source>
</evidence>
<dbReference type="InterPro" id="IPR050103">
    <property type="entry name" value="Class-III_PLP-dep_AT"/>
</dbReference>
<evidence type="ECO:0000259" key="13">
    <source>
        <dbReference type="PROSITE" id="PS50991"/>
    </source>
</evidence>